<keyword evidence="2" id="KW-1185">Reference proteome</keyword>
<name>A0ACC0A1Y3_CATRO</name>
<organism evidence="1 2">
    <name type="scientific">Catharanthus roseus</name>
    <name type="common">Madagascar periwinkle</name>
    <name type="synonym">Vinca rosea</name>
    <dbReference type="NCBI Taxonomy" id="4058"/>
    <lineage>
        <taxon>Eukaryota</taxon>
        <taxon>Viridiplantae</taxon>
        <taxon>Streptophyta</taxon>
        <taxon>Embryophyta</taxon>
        <taxon>Tracheophyta</taxon>
        <taxon>Spermatophyta</taxon>
        <taxon>Magnoliopsida</taxon>
        <taxon>eudicotyledons</taxon>
        <taxon>Gunneridae</taxon>
        <taxon>Pentapetalae</taxon>
        <taxon>asterids</taxon>
        <taxon>lamiids</taxon>
        <taxon>Gentianales</taxon>
        <taxon>Apocynaceae</taxon>
        <taxon>Rauvolfioideae</taxon>
        <taxon>Vinceae</taxon>
        <taxon>Catharanthinae</taxon>
        <taxon>Catharanthus</taxon>
    </lineage>
</organism>
<sequence>MNMGQEGRGSWKHISGSISFTESLTKNILKEQGVGGDAQASLRGVRGFTSGVLGMYLINIKLVIIIYLTFILYERFHKAKRKAEKEATATGTAIHDDLALMAIVAGGVSRECVYGVGLEVAHMRLESSRAHL</sequence>
<evidence type="ECO:0000313" key="1">
    <source>
        <dbReference type="EMBL" id="KAI5654179.1"/>
    </source>
</evidence>
<protein>
    <submittedName>
        <fullName evidence="1">Uncharacterized protein</fullName>
    </submittedName>
</protein>
<reference evidence="2" key="1">
    <citation type="journal article" date="2023" name="Nat. Plants">
        <title>Single-cell RNA sequencing provides a high-resolution roadmap for understanding the multicellular compartmentation of specialized metabolism.</title>
        <authorList>
            <person name="Sun S."/>
            <person name="Shen X."/>
            <person name="Li Y."/>
            <person name="Li Y."/>
            <person name="Wang S."/>
            <person name="Li R."/>
            <person name="Zhang H."/>
            <person name="Shen G."/>
            <person name="Guo B."/>
            <person name="Wei J."/>
            <person name="Xu J."/>
            <person name="St-Pierre B."/>
            <person name="Chen S."/>
            <person name="Sun C."/>
        </authorList>
    </citation>
    <scope>NUCLEOTIDE SEQUENCE [LARGE SCALE GENOMIC DNA]</scope>
</reference>
<accession>A0ACC0A1Y3</accession>
<gene>
    <name evidence="1" type="ORF">M9H77_31366</name>
</gene>
<dbReference type="Proteomes" id="UP001060085">
    <property type="component" value="Linkage Group LG07"/>
</dbReference>
<comment type="caution">
    <text evidence="1">The sequence shown here is derived from an EMBL/GenBank/DDBJ whole genome shotgun (WGS) entry which is preliminary data.</text>
</comment>
<proteinExistence type="predicted"/>
<dbReference type="EMBL" id="CM044707">
    <property type="protein sequence ID" value="KAI5654179.1"/>
    <property type="molecule type" value="Genomic_DNA"/>
</dbReference>
<evidence type="ECO:0000313" key="2">
    <source>
        <dbReference type="Proteomes" id="UP001060085"/>
    </source>
</evidence>